<evidence type="ECO:0000256" key="1">
    <source>
        <dbReference type="ARBA" id="ARBA00022723"/>
    </source>
</evidence>
<name>A0A1E7ETD1_9STRA</name>
<organism evidence="6 7">
    <name type="scientific">Fragilariopsis cylindrus CCMP1102</name>
    <dbReference type="NCBI Taxonomy" id="635003"/>
    <lineage>
        <taxon>Eukaryota</taxon>
        <taxon>Sar</taxon>
        <taxon>Stramenopiles</taxon>
        <taxon>Ochrophyta</taxon>
        <taxon>Bacillariophyta</taxon>
        <taxon>Bacillariophyceae</taxon>
        <taxon>Bacillariophycidae</taxon>
        <taxon>Bacillariales</taxon>
        <taxon>Bacillariaceae</taxon>
        <taxon>Fragilariopsis</taxon>
    </lineage>
</organism>
<gene>
    <name evidence="6" type="ORF">FRACYDRAFT_271558</name>
</gene>
<proteinExistence type="predicted"/>
<protein>
    <recommendedName>
        <fullName evidence="5">MYND-type domain-containing protein</fullName>
    </recommendedName>
</protein>
<evidence type="ECO:0000256" key="2">
    <source>
        <dbReference type="ARBA" id="ARBA00022771"/>
    </source>
</evidence>
<dbReference type="OrthoDB" id="5945798at2759"/>
<dbReference type="GO" id="GO:0008270">
    <property type="term" value="F:zinc ion binding"/>
    <property type="evidence" value="ECO:0007669"/>
    <property type="project" value="UniProtKB-KW"/>
</dbReference>
<keyword evidence="2 4" id="KW-0863">Zinc-finger</keyword>
<evidence type="ECO:0000313" key="6">
    <source>
        <dbReference type="EMBL" id="OEU09132.1"/>
    </source>
</evidence>
<evidence type="ECO:0000313" key="7">
    <source>
        <dbReference type="Proteomes" id="UP000095751"/>
    </source>
</evidence>
<evidence type="ECO:0000259" key="5">
    <source>
        <dbReference type="PROSITE" id="PS50865"/>
    </source>
</evidence>
<dbReference type="PROSITE" id="PS01360">
    <property type="entry name" value="ZF_MYND_1"/>
    <property type="match status" value="1"/>
</dbReference>
<keyword evidence="1" id="KW-0479">Metal-binding</keyword>
<dbReference type="InterPro" id="IPR002893">
    <property type="entry name" value="Znf_MYND"/>
</dbReference>
<accession>A0A1E7ETD1</accession>
<dbReference type="SUPFAM" id="SSF144232">
    <property type="entry name" value="HIT/MYND zinc finger-like"/>
    <property type="match status" value="1"/>
</dbReference>
<dbReference type="Gene3D" id="6.10.140.2220">
    <property type="match status" value="1"/>
</dbReference>
<dbReference type="Pfam" id="PF01753">
    <property type="entry name" value="zf-MYND"/>
    <property type="match status" value="1"/>
</dbReference>
<dbReference type="PROSITE" id="PS50865">
    <property type="entry name" value="ZF_MYND_2"/>
    <property type="match status" value="1"/>
</dbReference>
<feature type="domain" description="MYND-type" evidence="5">
    <location>
        <begin position="146"/>
        <end position="190"/>
    </location>
</feature>
<dbReference type="KEGG" id="fcy:FRACYDRAFT_271558"/>
<evidence type="ECO:0000256" key="4">
    <source>
        <dbReference type="PROSITE-ProRule" id="PRU00134"/>
    </source>
</evidence>
<dbReference type="EMBL" id="KV784377">
    <property type="protein sequence ID" value="OEU09132.1"/>
    <property type="molecule type" value="Genomic_DNA"/>
</dbReference>
<evidence type="ECO:0000256" key="3">
    <source>
        <dbReference type="ARBA" id="ARBA00022833"/>
    </source>
</evidence>
<dbReference type="Proteomes" id="UP000095751">
    <property type="component" value="Unassembled WGS sequence"/>
</dbReference>
<keyword evidence="7" id="KW-1185">Reference proteome</keyword>
<dbReference type="InParanoid" id="A0A1E7ETD1"/>
<dbReference type="AlphaFoldDB" id="A0A1E7ETD1"/>
<reference evidence="6 7" key="1">
    <citation type="submission" date="2016-09" db="EMBL/GenBank/DDBJ databases">
        <title>Extensive genetic diversity and differential bi-allelic expression allows diatom success in the polar Southern Ocean.</title>
        <authorList>
            <consortium name="DOE Joint Genome Institute"/>
            <person name="Mock T."/>
            <person name="Otillar R.P."/>
            <person name="Strauss J."/>
            <person name="Dupont C."/>
            <person name="Frickenhaus S."/>
            <person name="Maumus F."/>
            <person name="Mcmullan M."/>
            <person name="Sanges R."/>
            <person name="Schmutz J."/>
            <person name="Toseland A."/>
            <person name="Valas R."/>
            <person name="Veluchamy A."/>
            <person name="Ward B.J."/>
            <person name="Allen A."/>
            <person name="Barry K."/>
            <person name="Falciatore A."/>
            <person name="Ferrante M."/>
            <person name="Fortunato A.E."/>
            <person name="Gloeckner G."/>
            <person name="Gruber A."/>
            <person name="Hipkin R."/>
            <person name="Janech M."/>
            <person name="Kroth P."/>
            <person name="Leese F."/>
            <person name="Lindquist E."/>
            <person name="Lyon B.R."/>
            <person name="Martin J."/>
            <person name="Mayer C."/>
            <person name="Parker M."/>
            <person name="Quesneville H."/>
            <person name="Raymond J."/>
            <person name="Uhlig C."/>
            <person name="Valentin K.U."/>
            <person name="Worden A.Z."/>
            <person name="Armbrust E.V."/>
            <person name="Bowler C."/>
            <person name="Green B."/>
            <person name="Moulton V."/>
            <person name="Van Oosterhout C."/>
            <person name="Grigoriev I."/>
        </authorList>
    </citation>
    <scope>NUCLEOTIDE SEQUENCE [LARGE SCALE GENOMIC DNA]</scope>
    <source>
        <strain evidence="6 7">CCMP1102</strain>
    </source>
</reference>
<keyword evidence="3" id="KW-0862">Zinc</keyword>
<sequence length="269" mass="30910">MDYRNLSTEEKEKYQFDDDMRFPTSDSFVRGNEALWEQGGMQEDSMALFVKGAEAGCVSSMNNVMGELTNDGKFHHALAWALEAAIRGGRGGIMILNDCYAASNNIKLQNAHALSMYWTRMLYEWGTESVDIQAADQLEDDIGKKCFQCGRKDSKNKVILKACSMCNFYFYCNKKCQLNHWKEGKHRGECHQLSLLNKYHKPYAKEIRDKIIRGDDPKLIKELQTLRRKLGLTRPRDEYDGESLFKNNFFLLVARNDGTVWCGSIPKVI</sequence>